<dbReference type="GO" id="GO:0022857">
    <property type="term" value="F:transmembrane transporter activity"/>
    <property type="evidence" value="ECO:0007669"/>
    <property type="project" value="InterPro"/>
</dbReference>
<dbReference type="GO" id="GO:0005886">
    <property type="term" value="C:plasma membrane"/>
    <property type="evidence" value="ECO:0007669"/>
    <property type="project" value="UniProtKB-SubCell"/>
</dbReference>
<dbReference type="AlphaFoldDB" id="A0A6L5X643"/>
<comment type="caution">
    <text evidence="7">The sequence shown here is derived from an EMBL/GenBank/DDBJ whole genome shotgun (WGS) entry which is preliminary data.</text>
</comment>
<name>A0A6L5X643_9FIRM</name>
<evidence type="ECO:0000256" key="3">
    <source>
        <dbReference type="ARBA" id="ARBA00022692"/>
    </source>
</evidence>
<evidence type="ECO:0000313" key="8">
    <source>
        <dbReference type="Proteomes" id="UP000481852"/>
    </source>
</evidence>
<proteinExistence type="predicted"/>
<accession>A0A6L5X643</accession>
<feature type="transmembrane region" description="Helical" evidence="6">
    <location>
        <begin position="125"/>
        <end position="146"/>
    </location>
</feature>
<gene>
    <name evidence="7" type="ORF">FYJ35_07905</name>
</gene>
<dbReference type="CDD" id="cd06580">
    <property type="entry name" value="TM_PBP1_transp_TpRbsC_like"/>
    <property type="match status" value="1"/>
</dbReference>
<dbReference type="Pfam" id="PF02653">
    <property type="entry name" value="BPD_transp_2"/>
    <property type="match status" value="1"/>
</dbReference>
<keyword evidence="3 6" id="KW-0812">Transmembrane</keyword>
<dbReference type="InterPro" id="IPR001851">
    <property type="entry name" value="ABC_transp_permease"/>
</dbReference>
<protein>
    <submittedName>
        <fullName evidence="7">ABC transporter permease</fullName>
    </submittedName>
</protein>
<dbReference type="EMBL" id="VULZ01000007">
    <property type="protein sequence ID" value="MSS14967.1"/>
    <property type="molecule type" value="Genomic_DNA"/>
</dbReference>
<keyword evidence="2" id="KW-1003">Cell membrane</keyword>
<keyword evidence="4 6" id="KW-1133">Transmembrane helix</keyword>
<organism evidence="7 8">
    <name type="scientific">Porcincola intestinalis</name>
    <dbReference type="NCBI Taxonomy" id="2606632"/>
    <lineage>
        <taxon>Bacteria</taxon>
        <taxon>Bacillati</taxon>
        <taxon>Bacillota</taxon>
        <taxon>Clostridia</taxon>
        <taxon>Lachnospirales</taxon>
        <taxon>Lachnospiraceae</taxon>
        <taxon>Porcincola</taxon>
    </lineage>
</organism>
<keyword evidence="8" id="KW-1185">Reference proteome</keyword>
<dbReference type="PANTHER" id="PTHR47089:SF1">
    <property type="entry name" value="GUANOSINE ABC TRANSPORTER PERMEASE PROTEIN NUPP"/>
    <property type="match status" value="1"/>
</dbReference>
<feature type="transmembrane region" description="Helical" evidence="6">
    <location>
        <begin position="158"/>
        <end position="178"/>
    </location>
</feature>
<feature type="transmembrane region" description="Helical" evidence="6">
    <location>
        <begin position="207"/>
        <end position="225"/>
    </location>
</feature>
<comment type="subcellular location">
    <subcellularLocation>
        <location evidence="1">Cell membrane</location>
        <topology evidence="1">Multi-pass membrane protein</topology>
    </subcellularLocation>
</comment>
<keyword evidence="5 6" id="KW-0472">Membrane</keyword>
<evidence type="ECO:0000256" key="1">
    <source>
        <dbReference type="ARBA" id="ARBA00004651"/>
    </source>
</evidence>
<evidence type="ECO:0000313" key="7">
    <source>
        <dbReference type="EMBL" id="MSS14967.1"/>
    </source>
</evidence>
<reference evidence="7 8" key="1">
    <citation type="submission" date="2019-08" db="EMBL/GenBank/DDBJ databases">
        <title>In-depth cultivation of the pig gut microbiome towards novel bacterial diversity and tailored functional studies.</title>
        <authorList>
            <person name="Wylensek D."/>
            <person name="Hitch T.C.A."/>
            <person name="Clavel T."/>
        </authorList>
    </citation>
    <scope>NUCLEOTIDE SEQUENCE [LARGE SCALE GENOMIC DNA]</scope>
    <source>
        <strain evidence="7 8">Oil+RF-744-WCA-WT-11</strain>
    </source>
</reference>
<dbReference type="PANTHER" id="PTHR47089">
    <property type="entry name" value="ABC TRANSPORTER, PERMEASE PROTEIN"/>
    <property type="match status" value="1"/>
</dbReference>
<evidence type="ECO:0000256" key="4">
    <source>
        <dbReference type="ARBA" id="ARBA00022989"/>
    </source>
</evidence>
<feature type="transmembrane region" description="Helical" evidence="6">
    <location>
        <begin position="102"/>
        <end position="119"/>
    </location>
</feature>
<evidence type="ECO:0000256" key="5">
    <source>
        <dbReference type="ARBA" id="ARBA00023136"/>
    </source>
</evidence>
<feature type="transmembrane region" description="Helical" evidence="6">
    <location>
        <begin position="337"/>
        <end position="358"/>
    </location>
</feature>
<dbReference type="RefSeq" id="WP_154525335.1">
    <property type="nucleotide sequence ID" value="NZ_JAQYJL010000004.1"/>
</dbReference>
<feature type="transmembrane region" description="Helical" evidence="6">
    <location>
        <begin position="254"/>
        <end position="275"/>
    </location>
</feature>
<dbReference type="Proteomes" id="UP000481852">
    <property type="component" value="Unassembled WGS sequence"/>
</dbReference>
<sequence length="364" mass="39924">MKNKTKNGTGLHIVKRSAITWYKAMAIRALALLCAILVCAVVTWALTRESPFDVMVTIFGGSFASQRRFWVMMQDLSVLLLISLAMAPAFRMKFWNIGGEGQVMIGCLATAACMITLGSRLPNGLVILLSLVSAVIAGGIWGLIPAVCKAKWNTNETLFTLMMNYVAIQLCAYFIILWEKPKGSGKVGIINQSSHAGWLPVIGRYKYLLTVIVAAAVTVFIFGYMKYSKHGYELAVVGESQNTARYVGIRVGRVIVRTMLLSGAICGLTGFMLVAGSDHTITTTLANGRGFTAVLVAWMAKFNPFGMIFTSFLITFMSKGAGEVATNFNLNESFSDILTSIIIFFLIGCEFFIQYRIVRKKEAK</sequence>
<feature type="transmembrane region" description="Helical" evidence="6">
    <location>
        <begin position="295"/>
        <end position="316"/>
    </location>
</feature>
<feature type="transmembrane region" description="Helical" evidence="6">
    <location>
        <begin position="69"/>
        <end position="90"/>
    </location>
</feature>
<evidence type="ECO:0000256" key="6">
    <source>
        <dbReference type="SAM" id="Phobius"/>
    </source>
</evidence>
<evidence type="ECO:0000256" key="2">
    <source>
        <dbReference type="ARBA" id="ARBA00022475"/>
    </source>
</evidence>